<reference evidence="5 6" key="1">
    <citation type="submission" date="2019-06" db="EMBL/GenBank/DDBJ databases">
        <title>Mycoplasma nasistruthionis sp. nov. str Ms03.</title>
        <authorList>
            <person name="Botes A."/>
        </authorList>
    </citation>
    <scope>NUCLEOTIDE SEQUENCE [LARGE SCALE GENOMIC DNA]</scope>
    <source>
        <strain evidence="5 6">Ms03</strain>
    </source>
</reference>
<keyword evidence="3" id="KW-0812">Transmembrane</keyword>
<keyword evidence="3" id="KW-0472">Membrane</keyword>
<organism evidence="5 6">
    <name type="scientific">Mycoplasma nasistruthionis</name>
    <dbReference type="NCBI Taxonomy" id="353852"/>
    <lineage>
        <taxon>Bacteria</taxon>
        <taxon>Bacillati</taxon>
        <taxon>Mycoplasmatota</taxon>
        <taxon>Mollicutes</taxon>
        <taxon>Mycoplasmataceae</taxon>
        <taxon>Mycoplasma</taxon>
    </lineage>
</organism>
<feature type="region of interest" description="Disordered" evidence="2">
    <location>
        <begin position="491"/>
        <end position="514"/>
    </location>
</feature>
<dbReference type="AlphaFoldDB" id="A0A4Y6I6B3"/>
<evidence type="ECO:0000256" key="1">
    <source>
        <dbReference type="SAM" id="Coils"/>
    </source>
</evidence>
<dbReference type="EMBL" id="CP041147">
    <property type="protein sequence ID" value="QDF64901.1"/>
    <property type="molecule type" value="Genomic_DNA"/>
</dbReference>
<feature type="coiled-coil region" evidence="1">
    <location>
        <begin position="447"/>
        <end position="474"/>
    </location>
</feature>
<evidence type="ECO:0000313" key="6">
    <source>
        <dbReference type="Proteomes" id="UP000315201"/>
    </source>
</evidence>
<feature type="coiled-coil region" evidence="1">
    <location>
        <begin position="1025"/>
        <end position="1106"/>
    </location>
</feature>
<proteinExistence type="predicted"/>
<evidence type="ECO:0000256" key="3">
    <source>
        <dbReference type="SAM" id="Phobius"/>
    </source>
</evidence>
<keyword evidence="4" id="KW-0732">Signal</keyword>
<evidence type="ECO:0000256" key="4">
    <source>
        <dbReference type="SAM" id="SignalP"/>
    </source>
</evidence>
<feature type="compositionally biased region" description="Polar residues" evidence="2">
    <location>
        <begin position="501"/>
        <end position="511"/>
    </location>
</feature>
<dbReference type="Proteomes" id="UP000315201">
    <property type="component" value="Chromosome"/>
</dbReference>
<feature type="transmembrane region" description="Helical" evidence="3">
    <location>
        <begin position="1184"/>
        <end position="1205"/>
    </location>
</feature>
<feature type="chain" id="PRO_5021427657" description="GA module" evidence="4">
    <location>
        <begin position="23"/>
        <end position="1210"/>
    </location>
</feature>
<accession>A0A4Y6I6B3</accession>
<evidence type="ECO:0008006" key="7">
    <source>
        <dbReference type="Google" id="ProtNLM"/>
    </source>
</evidence>
<keyword evidence="3" id="KW-1133">Transmembrane helix</keyword>
<keyword evidence="6" id="KW-1185">Reference proteome</keyword>
<dbReference type="Gene3D" id="1.20.120.1850">
    <property type="entry name" value="Ebh helix bundles repeating unit (S and A modules)"/>
    <property type="match status" value="1"/>
</dbReference>
<evidence type="ECO:0000313" key="5">
    <source>
        <dbReference type="EMBL" id="QDF64901.1"/>
    </source>
</evidence>
<evidence type="ECO:0000256" key="2">
    <source>
        <dbReference type="SAM" id="MobiDB-lite"/>
    </source>
</evidence>
<feature type="signal peptide" evidence="4">
    <location>
        <begin position="1"/>
        <end position="22"/>
    </location>
</feature>
<name>A0A4Y6I6B3_9MOLU</name>
<protein>
    <recommendedName>
        <fullName evidence="7">GA module</fullName>
    </recommendedName>
</protein>
<keyword evidence="1" id="KW-0175">Coiled coil</keyword>
<dbReference type="RefSeq" id="WP_208664939.1">
    <property type="nucleotide sequence ID" value="NZ_CP041147.1"/>
</dbReference>
<sequence>MKRNKLLLLSGLSAIAPTVAMFAISAETEAQSNSETLTKDSLKQYLETKKFKYSYDVLGGLRDDQVASLTTQIDNANSEELLKAAKDEIDKQFNMMVKWYDILLSNSFGDPNWKNITGLTATNGGRDIGNLSNVTFYFDTDNNNTTRGDRFWDDLAPVSKEMFTKYFYANATEAVSEEILKTKMDEYITKFNEKLQQAHVHNKPNKPNELLGSAKTEVDKIKAFNWDLLTTSKQTGLSYDAHIRGAGQWVMTFLGSLSSPYFFYNETNFGATNRFENIKTGIETYKDILKKFVDNFTVKPENLQENDSVFDLVLNYRESDKYKNLDEANKAKVDTVAADILRYMSYGKTAVNMNFPNHLWNTKAAGNESGQGNNLFFEVFDKGKFSTWGPKLDEAITAEEQILQDAKNTVLAKFDNKAENYPNLTEEQVNEFKQKINDAKTVASVIALEKDAEYQDALNKLNEVKKQANEYKTSNATDYDNASKKQQFDDALANAEAKSTAAGSTEANAQKPSLEELKATTEQLKTALDNIQPAVVLAEVKAAKKAEIDAMGLTEEQANKLKEAVEAATDTQAALNAFANAEKFKTNKENIDALTDLPQDKKDEILKTLLDSTDETANTATIEKAKKLNDNIKAIKALDNLSEEQKQAAIADLSTTEDNQAKVDALTKVNEKIGEVKALNALPQEEKDKLINSLFEGRANEEQNNTAVELAKKKDEALAKLNESPLTDEQKKALTDQILAAENQEALTPVVEKATKLQDKAKEVNDLTNLSEAQKQAIIASLSTENDADADTDAKIALAKEKDAAIAEIKGLDSLSEVAKLKAIADIEAANDSAKVQELLTAAKAEDYKPYSLLPNSLVAKLQGDNGYKGAEYLQSKEVDFNDLNEDNQTKLAELLNNATTEEARKEAFDKYAKVLADQKEAKELLEADADLATTPAYKFATDEQKQAFDAAKEALKQATEAQDAETLANALQAYKDAKAALSGKSVLDAKKAVVDGVAGVEKANKDLIKAQMEQSTDLQELLALEMFAKNLETLAKDLTDAQKQQLKSATTFADLQTKVVELQKEVSNAKINQYTQPLVALKNDINELKTQIAAIENASDTTTADANEKVAKIRHLTNLILELQKLDEAIAKNSVPTAVQKQYLEKVKQELTSPQEVNSQQIATIESITKEINSKYGAKSNNWWIALLVSAGVLLTLGFGLILYKAKKK</sequence>
<gene>
    <name evidence="5" type="ORF">FIV53_01065</name>
</gene>